<comment type="caution">
    <text evidence="1">The sequence shown here is derived from an EMBL/GenBank/DDBJ whole genome shotgun (WGS) entry which is preliminary data.</text>
</comment>
<feature type="non-terminal residue" evidence="1">
    <location>
        <position position="143"/>
    </location>
</feature>
<protein>
    <submittedName>
        <fullName evidence="1">Uncharacterized protein</fullName>
    </submittedName>
</protein>
<dbReference type="EMBL" id="CM040978">
    <property type="protein sequence ID" value="MCJ8731289.1"/>
    <property type="molecule type" value="Genomic_DNA"/>
</dbReference>
<accession>A0ACC5Y6H1</accession>
<feature type="non-terminal residue" evidence="1">
    <location>
        <position position="1"/>
    </location>
</feature>
<dbReference type="Proteomes" id="UP000830395">
    <property type="component" value="Chromosome 4"/>
</dbReference>
<keyword evidence="2" id="KW-1185">Reference proteome</keyword>
<gene>
    <name evidence="1" type="ORF">PDJAM_G00197970</name>
</gene>
<evidence type="ECO:0000313" key="2">
    <source>
        <dbReference type="Proteomes" id="UP000830395"/>
    </source>
</evidence>
<evidence type="ECO:0000313" key="1">
    <source>
        <dbReference type="EMBL" id="MCJ8731289.1"/>
    </source>
</evidence>
<sequence>EWLYIWYKYDVQLFYTESREYSFITAEFVSGNYTCSGQRKSDSQTSETSNAVTLIVSAKPKPTVMTSQSSVYTGDSVTLSCNLLSNGWTFLWYKDQRHLSQVANLTNTLHDTVSNAGVTVYQCIARRGNYDSEVSDPVTITVR</sequence>
<organism evidence="1 2">
    <name type="scientific">Pangasius djambal</name>
    <dbReference type="NCBI Taxonomy" id="1691987"/>
    <lineage>
        <taxon>Eukaryota</taxon>
        <taxon>Metazoa</taxon>
        <taxon>Chordata</taxon>
        <taxon>Craniata</taxon>
        <taxon>Vertebrata</taxon>
        <taxon>Euteleostomi</taxon>
        <taxon>Actinopterygii</taxon>
        <taxon>Neopterygii</taxon>
        <taxon>Teleostei</taxon>
        <taxon>Ostariophysi</taxon>
        <taxon>Siluriformes</taxon>
        <taxon>Pangasiidae</taxon>
        <taxon>Pangasius</taxon>
    </lineage>
</organism>
<name>A0ACC5Y6H1_9TELE</name>
<proteinExistence type="predicted"/>
<reference evidence="1" key="1">
    <citation type="submission" date="2020-02" db="EMBL/GenBank/DDBJ databases">
        <title>Genome sequencing of the panga catfish, Pangasius djambal.</title>
        <authorList>
            <person name="Wen M."/>
            <person name="Zahm M."/>
            <person name="Roques C."/>
            <person name="Cabau C."/>
            <person name="Klopp C."/>
            <person name="Donnadieu C."/>
            <person name="Jouanno E."/>
            <person name="Avarre J.-C."/>
            <person name="Campet M."/>
            <person name="Ha T."/>
            <person name="Dugue R."/>
            <person name="Lampietro C."/>
            <person name="Louis A."/>
            <person name="Herpin A."/>
            <person name="Echchiki A."/>
            <person name="Berthelot C."/>
            <person name="Parey E."/>
            <person name="Roest-Crollius H."/>
            <person name="Braasch I."/>
            <person name="Postlethwait J.H."/>
            <person name="Bobe J."/>
            <person name="Montfort J."/>
            <person name="Bouchez O."/>
            <person name="Begum T."/>
            <person name="Schartl M."/>
            <person name="Gustiano R."/>
            <person name="Guiguen Y."/>
        </authorList>
    </citation>
    <scope>NUCLEOTIDE SEQUENCE</scope>
    <source>
        <strain evidence="1">Pdj_M5554</strain>
    </source>
</reference>